<keyword evidence="10" id="KW-0902">Two-component regulatory system</keyword>
<dbReference type="Proteomes" id="UP001157186">
    <property type="component" value="Unassembled WGS sequence"/>
</dbReference>
<organism evidence="15 16">
    <name type="scientific">Thalassotalea insulae</name>
    <dbReference type="NCBI Taxonomy" id="2056778"/>
    <lineage>
        <taxon>Bacteria</taxon>
        <taxon>Pseudomonadati</taxon>
        <taxon>Pseudomonadota</taxon>
        <taxon>Gammaproteobacteria</taxon>
        <taxon>Alteromonadales</taxon>
        <taxon>Colwelliaceae</taxon>
        <taxon>Thalassotalea</taxon>
    </lineage>
</organism>
<proteinExistence type="predicted"/>
<dbReference type="InterPro" id="IPR004358">
    <property type="entry name" value="Sig_transdc_His_kin-like_C"/>
</dbReference>
<evidence type="ECO:0000256" key="8">
    <source>
        <dbReference type="ARBA" id="ARBA00022840"/>
    </source>
</evidence>
<feature type="transmembrane region" description="Helical" evidence="12">
    <location>
        <begin position="7"/>
        <end position="29"/>
    </location>
</feature>
<evidence type="ECO:0000256" key="6">
    <source>
        <dbReference type="ARBA" id="ARBA00022741"/>
    </source>
</evidence>
<accession>A0ABQ6GQS4</accession>
<dbReference type="InterPro" id="IPR005467">
    <property type="entry name" value="His_kinase_dom"/>
</dbReference>
<evidence type="ECO:0000256" key="3">
    <source>
        <dbReference type="ARBA" id="ARBA00012438"/>
    </source>
</evidence>
<dbReference type="InterPro" id="IPR036890">
    <property type="entry name" value="HATPase_C_sf"/>
</dbReference>
<gene>
    <name evidence="15" type="ORF">tinsulaeT_03660</name>
</gene>
<feature type="transmembrane region" description="Helical" evidence="12">
    <location>
        <begin position="35"/>
        <end position="55"/>
    </location>
</feature>
<dbReference type="EMBL" id="BSST01000001">
    <property type="protein sequence ID" value="GLX77026.1"/>
    <property type="molecule type" value="Genomic_DNA"/>
</dbReference>
<dbReference type="InterPro" id="IPR003594">
    <property type="entry name" value="HATPase_dom"/>
</dbReference>
<keyword evidence="8" id="KW-0067">ATP-binding</keyword>
<keyword evidence="9 12" id="KW-1133">Transmembrane helix</keyword>
<keyword evidence="5 12" id="KW-0812">Transmembrane</keyword>
<evidence type="ECO:0000256" key="7">
    <source>
        <dbReference type="ARBA" id="ARBA00022777"/>
    </source>
</evidence>
<evidence type="ECO:0000256" key="10">
    <source>
        <dbReference type="ARBA" id="ARBA00023012"/>
    </source>
</evidence>
<dbReference type="InterPro" id="IPR050351">
    <property type="entry name" value="BphY/WalK/GraS-like"/>
</dbReference>
<evidence type="ECO:0000256" key="11">
    <source>
        <dbReference type="ARBA" id="ARBA00023136"/>
    </source>
</evidence>
<keyword evidence="11 12" id="KW-0472">Membrane</keyword>
<dbReference type="GO" id="GO:0016301">
    <property type="term" value="F:kinase activity"/>
    <property type="evidence" value="ECO:0007669"/>
    <property type="project" value="UniProtKB-KW"/>
</dbReference>
<feature type="domain" description="PAS" evidence="14">
    <location>
        <begin position="111"/>
        <end position="147"/>
    </location>
</feature>
<comment type="caution">
    <text evidence="15">The sequence shown here is derived from an EMBL/GenBank/DDBJ whole genome shotgun (WGS) entry which is preliminary data.</text>
</comment>
<evidence type="ECO:0000256" key="4">
    <source>
        <dbReference type="ARBA" id="ARBA00022679"/>
    </source>
</evidence>
<sequence>MGFNRFSLLIISRTLLVILSLLLLAYFIIAPGFHAAIILMVLLIGLQFHDLIAFVKKTNAELTRFLDAARYADYSQRFSLADVGTGFEELGQVFDEIIAKLHRARTQQEQELRQLKALIEHVPVPLLSIHSNQQLTLWNNAARRLFGSNSVTKVSDLAQFNPDIPQLLQQLPVGENTLIDMHIDGMAHCLSIATTTLTVEQHQQTLLSMQDIQNELDRTQLQAWQELVRVLTHEIMNSITPVASLAKTAMELTEDIQARSRHSEEITEELQDVADAVTTVAKRSDGLMNFVASYRQLTKLPAPSIKTIKISELLAQVQTIATQFWQEKGIKCSINITPQALDFSVDVNMIEQVLINLLQNAEHALANAEQPEVSVIAKLNKRGHVVIEVTDNGCGIDSTALSQIFVPFFTTKRDGSGVGLALSRQIMLAHGGSIKASNNPSGGATFSLVF</sequence>
<dbReference type="PROSITE" id="PS50109">
    <property type="entry name" value="HIS_KIN"/>
    <property type="match status" value="1"/>
</dbReference>
<evidence type="ECO:0000256" key="1">
    <source>
        <dbReference type="ARBA" id="ARBA00000085"/>
    </source>
</evidence>
<evidence type="ECO:0000256" key="9">
    <source>
        <dbReference type="ARBA" id="ARBA00022989"/>
    </source>
</evidence>
<dbReference type="InterPro" id="IPR035965">
    <property type="entry name" value="PAS-like_dom_sf"/>
</dbReference>
<dbReference type="Gene3D" id="3.30.450.20">
    <property type="entry name" value="PAS domain"/>
    <property type="match status" value="1"/>
</dbReference>
<comment type="subcellular location">
    <subcellularLocation>
        <location evidence="2">Membrane</location>
        <topology evidence="2">Multi-pass membrane protein</topology>
    </subcellularLocation>
</comment>
<evidence type="ECO:0000256" key="5">
    <source>
        <dbReference type="ARBA" id="ARBA00022692"/>
    </source>
</evidence>
<dbReference type="EC" id="2.7.13.3" evidence="3"/>
<keyword evidence="4" id="KW-0808">Transferase</keyword>
<dbReference type="PRINTS" id="PR00344">
    <property type="entry name" value="BCTRLSENSOR"/>
</dbReference>
<evidence type="ECO:0000256" key="2">
    <source>
        <dbReference type="ARBA" id="ARBA00004141"/>
    </source>
</evidence>
<dbReference type="SUPFAM" id="SSF55874">
    <property type="entry name" value="ATPase domain of HSP90 chaperone/DNA topoisomerase II/histidine kinase"/>
    <property type="match status" value="1"/>
</dbReference>
<keyword evidence="16" id="KW-1185">Reference proteome</keyword>
<evidence type="ECO:0000259" key="13">
    <source>
        <dbReference type="PROSITE" id="PS50109"/>
    </source>
</evidence>
<dbReference type="PANTHER" id="PTHR42878:SF7">
    <property type="entry name" value="SENSOR HISTIDINE KINASE GLRK"/>
    <property type="match status" value="1"/>
</dbReference>
<comment type="catalytic activity">
    <reaction evidence="1">
        <text>ATP + protein L-histidine = ADP + protein N-phospho-L-histidine.</text>
        <dbReference type="EC" id="2.7.13.3"/>
    </reaction>
</comment>
<evidence type="ECO:0000313" key="16">
    <source>
        <dbReference type="Proteomes" id="UP001157186"/>
    </source>
</evidence>
<evidence type="ECO:0000259" key="14">
    <source>
        <dbReference type="PROSITE" id="PS50112"/>
    </source>
</evidence>
<evidence type="ECO:0000313" key="15">
    <source>
        <dbReference type="EMBL" id="GLX77026.1"/>
    </source>
</evidence>
<dbReference type="PROSITE" id="PS50112">
    <property type="entry name" value="PAS"/>
    <property type="match status" value="1"/>
</dbReference>
<dbReference type="Pfam" id="PF13188">
    <property type="entry name" value="PAS_8"/>
    <property type="match status" value="1"/>
</dbReference>
<evidence type="ECO:0000256" key="12">
    <source>
        <dbReference type="SAM" id="Phobius"/>
    </source>
</evidence>
<dbReference type="PANTHER" id="PTHR42878">
    <property type="entry name" value="TWO-COMPONENT HISTIDINE KINASE"/>
    <property type="match status" value="1"/>
</dbReference>
<keyword evidence="6" id="KW-0547">Nucleotide-binding</keyword>
<feature type="domain" description="Histidine kinase" evidence="13">
    <location>
        <begin position="230"/>
        <end position="450"/>
    </location>
</feature>
<dbReference type="Pfam" id="PF02518">
    <property type="entry name" value="HATPase_c"/>
    <property type="match status" value="1"/>
</dbReference>
<dbReference type="RefSeq" id="WP_284242854.1">
    <property type="nucleotide sequence ID" value="NZ_BSST01000001.1"/>
</dbReference>
<dbReference type="SUPFAM" id="SSF55785">
    <property type="entry name" value="PYP-like sensor domain (PAS domain)"/>
    <property type="match status" value="1"/>
</dbReference>
<protein>
    <recommendedName>
        <fullName evidence="3">histidine kinase</fullName>
        <ecNumber evidence="3">2.7.13.3</ecNumber>
    </recommendedName>
</protein>
<dbReference type="InterPro" id="IPR000014">
    <property type="entry name" value="PAS"/>
</dbReference>
<reference evidence="15 16" key="1">
    <citation type="submission" date="2023-03" db="EMBL/GenBank/DDBJ databases">
        <title>Draft genome sequence of Thalassotalea insulae KCTC 62186T.</title>
        <authorList>
            <person name="Sawabe T."/>
        </authorList>
    </citation>
    <scope>NUCLEOTIDE SEQUENCE [LARGE SCALE GENOMIC DNA]</scope>
    <source>
        <strain evidence="15 16">KCTC 62186</strain>
    </source>
</reference>
<name>A0ABQ6GQS4_9GAMM</name>
<dbReference type="Gene3D" id="3.30.565.10">
    <property type="entry name" value="Histidine kinase-like ATPase, C-terminal domain"/>
    <property type="match status" value="1"/>
</dbReference>
<dbReference type="SMART" id="SM00387">
    <property type="entry name" value="HATPase_c"/>
    <property type="match status" value="1"/>
</dbReference>
<keyword evidence="7 15" id="KW-0418">Kinase</keyword>